<dbReference type="AlphaFoldDB" id="L9JC23"/>
<evidence type="ECO:0000313" key="2">
    <source>
        <dbReference type="EMBL" id="ELW47849.1"/>
    </source>
</evidence>
<feature type="compositionally biased region" description="Polar residues" evidence="1">
    <location>
        <begin position="7"/>
        <end position="24"/>
    </location>
</feature>
<gene>
    <name evidence="2" type="ORF">TREES_T100001989</name>
</gene>
<feature type="region of interest" description="Disordered" evidence="1">
    <location>
        <begin position="69"/>
        <end position="102"/>
    </location>
</feature>
<evidence type="ECO:0000313" key="3">
    <source>
        <dbReference type="Proteomes" id="UP000011518"/>
    </source>
</evidence>
<organism evidence="2 3">
    <name type="scientific">Tupaia chinensis</name>
    <name type="common">Chinese tree shrew</name>
    <name type="synonym">Tupaia belangeri chinensis</name>
    <dbReference type="NCBI Taxonomy" id="246437"/>
    <lineage>
        <taxon>Eukaryota</taxon>
        <taxon>Metazoa</taxon>
        <taxon>Chordata</taxon>
        <taxon>Craniata</taxon>
        <taxon>Vertebrata</taxon>
        <taxon>Euteleostomi</taxon>
        <taxon>Mammalia</taxon>
        <taxon>Eutheria</taxon>
        <taxon>Euarchontoglires</taxon>
        <taxon>Scandentia</taxon>
        <taxon>Tupaiidae</taxon>
        <taxon>Tupaia</taxon>
    </lineage>
</organism>
<dbReference type="STRING" id="246437.L9JC23"/>
<sequence length="117" mass="11752">MAPPQPGTSDESCPQASTSASCSGPTICSQLFCCCTTAARSDGPDGNLCSWCGCGLCCGTHTGHAITGDFSGGSNAEPSRPDITYQEPQGTQQMSSSSSLDLASMSSTVFGVCPEPG</sequence>
<accession>L9JC23</accession>
<dbReference type="Proteomes" id="UP000011518">
    <property type="component" value="Unassembled WGS sequence"/>
</dbReference>
<proteinExistence type="predicted"/>
<reference evidence="3" key="1">
    <citation type="submission" date="2012-07" db="EMBL/GenBank/DDBJ databases">
        <title>Genome of the Chinese tree shrew, a rising model animal genetically related to primates.</title>
        <authorList>
            <person name="Zhang G."/>
            <person name="Fan Y."/>
            <person name="Yao Y."/>
            <person name="Huang Z."/>
        </authorList>
    </citation>
    <scope>NUCLEOTIDE SEQUENCE [LARGE SCALE GENOMIC DNA]</scope>
</reference>
<evidence type="ECO:0000256" key="1">
    <source>
        <dbReference type="SAM" id="MobiDB-lite"/>
    </source>
</evidence>
<name>L9JC23_TUPCH</name>
<keyword evidence="3" id="KW-1185">Reference proteome</keyword>
<protein>
    <submittedName>
        <fullName evidence="2">Coiled-coil-helix-coiled-coil-helix domain-containing protein 2, mitochondrial</fullName>
    </submittedName>
</protein>
<feature type="region of interest" description="Disordered" evidence="1">
    <location>
        <begin position="1"/>
        <end position="24"/>
    </location>
</feature>
<reference evidence="3" key="2">
    <citation type="journal article" date="2013" name="Nat. Commun.">
        <title>Genome of the Chinese tree shrew.</title>
        <authorList>
            <person name="Fan Y."/>
            <person name="Huang Z.Y."/>
            <person name="Cao C.C."/>
            <person name="Chen C.S."/>
            <person name="Chen Y.X."/>
            <person name="Fan D.D."/>
            <person name="He J."/>
            <person name="Hou H.L."/>
            <person name="Hu L."/>
            <person name="Hu X.T."/>
            <person name="Jiang X.T."/>
            <person name="Lai R."/>
            <person name="Lang Y.S."/>
            <person name="Liang B."/>
            <person name="Liao S.G."/>
            <person name="Mu D."/>
            <person name="Ma Y.Y."/>
            <person name="Niu Y.Y."/>
            <person name="Sun X.Q."/>
            <person name="Xia J.Q."/>
            <person name="Xiao J."/>
            <person name="Xiong Z.Q."/>
            <person name="Xu L."/>
            <person name="Yang L."/>
            <person name="Zhang Y."/>
            <person name="Zhao W."/>
            <person name="Zhao X.D."/>
            <person name="Zheng Y.T."/>
            <person name="Zhou J.M."/>
            <person name="Zhu Y.B."/>
            <person name="Zhang G.J."/>
            <person name="Wang J."/>
            <person name="Yao Y.G."/>
        </authorList>
    </citation>
    <scope>NUCLEOTIDE SEQUENCE [LARGE SCALE GENOMIC DNA]</scope>
</reference>
<dbReference type="InParanoid" id="L9JC23"/>
<dbReference type="EMBL" id="KB321089">
    <property type="protein sequence ID" value="ELW47849.1"/>
    <property type="molecule type" value="Genomic_DNA"/>
</dbReference>